<dbReference type="EMBL" id="PUIV01000042">
    <property type="protein sequence ID" value="PWB92625.1"/>
    <property type="molecule type" value="Genomic_DNA"/>
</dbReference>
<dbReference type="AlphaFoldDB" id="A0A2U1SLZ7"/>
<dbReference type="RefSeq" id="WP_108918482.1">
    <property type="nucleotide sequence ID" value="NZ_BGJY01000032.1"/>
</dbReference>
<dbReference type="Proteomes" id="UP000245137">
    <property type="component" value="Unassembled WGS sequence"/>
</dbReference>
<protein>
    <submittedName>
        <fullName evidence="1">Uncharacterized protein</fullName>
    </submittedName>
</protein>
<proteinExistence type="predicted"/>
<gene>
    <name evidence="1" type="ORF">C5689_17270</name>
</gene>
<organism evidence="1 2">
    <name type="scientific">Methylosinus sporium</name>
    <dbReference type="NCBI Taxonomy" id="428"/>
    <lineage>
        <taxon>Bacteria</taxon>
        <taxon>Pseudomonadati</taxon>
        <taxon>Pseudomonadota</taxon>
        <taxon>Alphaproteobacteria</taxon>
        <taxon>Hyphomicrobiales</taxon>
        <taxon>Methylocystaceae</taxon>
        <taxon>Methylosinus</taxon>
    </lineage>
</organism>
<accession>A0A2U1SLZ7</accession>
<sequence>MIREFQYRGETFRVNAHGVAGHEEVFIMHLVDGEEEGEISIDRMTEENDTSAPIDAICVMLCDKLIIENSIDVADPDGAFAWVEMKTLRDVLPTRDDWATH</sequence>
<name>A0A2U1SLZ7_METSR</name>
<reference evidence="1 2" key="1">
    <citation type="journal article" date="2018" name="Appl. Microbiol. Biotechnol.">
        <title>Co-cultivation of the strictly anaerobic methanogen Methanosarcina barkeri with aerobic methanotrophs in an oxygen-limited membrane bioreactor.</title>
        <authorList>
            <person name="In 't Zandt M.H."/>
            <person name="van den Bosch T.J.M."/>
            <person name="Rijkers R."/>
            <person name="van Kessel M.A.H.J."/>
            <person name="Jetten M.S.M."/>
            <person name="Welte C.U."/>
        </authorList>
    </citation>
    <scope>NUCLEOTIDE SEQUENCE [LARGE SCALE GENOMIC DNA]</scope>
    <source>
        <strain evidence="1 2">DSM 17706</strain>
    </source>
</reference>
<dbReference type="OrthoDB" id="9180760at2"/>
<evidence type="ECO:0000313" key="1">
    <source>
        <dbReference type="EMBL" id="PWB92625.1"/>
    </source>
</evidence>
<comment type="caution">
    <text evidence="1">The sequence shown here is derived from an EMBL/GenBank/DDBJ whole genome shotgun (WGS) entry which is preliminary data.</text>
</comment>
<evidence type="ECO:0000313" key="2">
    <source>
        <dbReference type="Proteomes" id="UP000245137"/>
    </source>
</evidence>
<keyword evidence="2" id="KW-1185">Reference proteome</keyword>